<protein>
    <submittedName>
        <fullName evidence="2">Uncharacterized protein</fullName>
    </submittedName>
</protein>
<evidence type="ECO:0000313" key="2">
    <source>
        <dbReference type="EMBL" id="ONF62287.1"/>
    </source>
</evidence>
<feature type="transmembrane region" description="Helical" evidence="1">
    <location>
        <begin position="12"/>
        <end position="35"/>
    </location>
</feature>
<proteinExistence type="predicted"/>
<feature type="transmembrane region" description="Helical" evidence="1">
    <location>
        <begin position="41"/>
        <end position="62"/>
    </location>
</feature>
<dbReference type="AlphaFoldDB" id="A0A1W2LHF6"/>
<organism evidence="2 3">
    <name type="scientific">Amycolatopsis keratiniphila subsp. keratiniphila</name>
    <dbReference type="NCBI Taxonomy" id="227715"/>
    <lineage>
        <taxon>Bacteria</taxon>
        <taxon>Bacillati</taxon>
        <taxon>Actinomycetota</taxon>
        <taxon>Actinomycetes</taxon>
        <taxon>Pseudonocardiales</taxon>
        <taxon>Pseudonocardiaceae</taxon>
        <taxon>Amycolatopsis</taxon>
        <taxon>Amycolatopsis japonica group</taxon>
    </lineage>
</organism>
<evidence type="ECO:0000313" key="3">
    <source>
        <dbReference type="Proteomes" id="UP000076660"/>
    </source>
</evidence>
<dbReference type="EMBL" id="LQMT02000042">
    <property type="protein sequence ID" value="ONF62287.1"/>
    <property type="molecule type" value="Genomic_DNA"/>
</dbReference>
<reference evidence="2 3" key="1">
    <citation type="submission" date="2016-12" db="EMBL/GenBank/DDBJ databases">
        <title>Amycolatopsis keratiniphila subsp. keratiniphila genome sequencing and assembly.</title>
        <authorList>
            <person name="Mayilraj S."/>
            <person name="Kaur N."/>
        </authorList>
    </citation>
    <scope>NUCLEOTIDE SEQUENCE [LARGE SCALE GENOMIC DNA]</scope>
    <source>
        <strain evidence="2 3">DSM 44409</strain>
    </source>
</reference>
<comment type="caution">
    <text evidence="2">The sequence shown here is derived from an EMBL/GenBank/DDBJ whole genome shotgun (WGS) entry which is preliminary data.</text>
</comment>
<sequence length="71" mass="7361">MSRDLVTTLLDLAGLLLVAAGIGAALFPLIGWATLGPVGVLLLAGSRVAVWIGTPAAAPVWWRKLRGGGRW</sequence>
<name>A0A1W2LHF6_9PSEU</name>
<dbReference type="RefSeq" id="WP_063275871.1">
    <property type="nucleotide sequence ID" value="NZ_LQMT02000042.1"/>
</dbReference>
<evidence type="ECO:0000256" key="1">
    <source>
        <dbReference type="SAM" id="Phobius"/>
    </source>
</evidence>
<accession>A0A1W2LHF6</accession>
<dbReference type="Proteomes" id="UP000076660">
    <property type="component" value="Unassembled WGS sequence"/>
</dbReference>
<keyword evidence="1" id="KW-0812">Transmembrane</keyword>
<keyword evidence="1" id="KW-0472">Membrane</keyword>
<keyword evidence="1" id="KW-1133">Transmembrane helix</keyword>
<gene>
    <name evidence="2" type="ORF">AVR91_0238655</name>
</gene>